<proteinExistence type="predicted"/>
<keyword evidence="4" id="KW-1185">Reference proteome</keyword>
<accession>X6N5Y9</accession>
<keyword evidence="2" id="KW-0472">Membrane</keyword>
<feature type="non-terminal residue" evidence="3">
    <location>
        <position position="340"/>
    </location>
</feature>
<dbReference type="Proteomes" id="UP000023152">
    <property type="component" value="Unassembled WGS sequence"/>
</dbReference>
<evidence type="ECO:0000256" key="2">
    <source>
        <dbReference type="SAM" id="Phobius"/>
    </source>
</evidence>
<keyword evidence="2" id="KW-0812">Transmembrane</keyword>
<name>X6N5Y9_RETFI</name>
<keyword evidence="2" id="KW-1133">Transmembrane helix</keyword>
<feature type="compositionally biased region" description="Polar residues" evidence="1">
    <location>
        <begin position="143"/>
        <end position="154"/>
    </location>
</feature>
<evidence type="ECO:0008006" key="5">
    <source>
        <dbReference type="Google" id="ProtNLM"/>
    </source>
</evidence>
<feature type="compositionally biased region" description="Basic and acidic residues" evidence="1">
    <location>
        <begin position="107"/>
        <end position="119"/>
    </location>
</feature>
<feature type="compositionally biased region" description="Polar residues" evidence="1">
    <location>
        <begin position="121"/>
        <end position="135"/>
    </location>
</feature>
<feature type="transmembrane region" description="Helical" evidence="2">
    <location>
        <begin position="247"/>
        <end position="267"/>
    </location>
</feature>
<reference evidence="3 4" key="1">
    <citation type="journal article" date="2013" name="Curr. Biol.">
        <title>The Genome of the Foraminiferan Reticulomyxa filosa.</title>
        <authorList>
            <person name="Glockner G."/>
            <person name="Hulsmann N."/>
            <person name="Schleicher M."/>
            <person name="Noegel A.A."/>
            <person name="Eichinger L."/>
            <person name="Gallinger C."/>
            <person name="Pawlowski J."/>
            <person name="Sierra R."/>
            <person name="Euteneuer U."/>
            <person name="Pillet L."/>
            <person name="Moustafa A."/>
            <person name="Platzer M."/>
            <person name="Groth M."/>
            <person name="Szafranski K."/>
            <person name="Schliwa M."/>
        </authorList>
    </citation>
    <scope>NUCLEOTIDE SEQUENCE [LARGE SCALE GENOMIC DNA]</scope>
</reference>
<feature type="region of interest" description="Disordered" evidence="1">
    <location>
        <begin position="105"/>
        <end position="168"/>
    </location>
</feature>
<organism evidence="3 4">
    <name type="scientific">Reticulomyxa filosa</name>
    <dbReference type="NCBI Taxonomy" id="46433"/>
    <lineage>
        <taxon>Eukaryota</taxon>
        <taxon>Sar</taxon>
        <taxon>Rhizaria</taxon>
        <taxon>Retaria</taxon>
        <taxon>Foraminifera</taxon>
        <taxon>Monothalamids</taxon>
        <taxon>Reticulomyxidae</taxon>
        <taxon>Reticulomyxa</taxon>
    </lineage>
</organism>
<gene>
    <name evidence="3" type="ORF">RFI_15861</name>
</gene>
<sequence>MRSFTKLRNVFLLQFEGLKKKKKICKLVFCCFGIGEREEGEKFLALSATNQPTKKINKQNDMNSAKCVQIPWIARYKWKNQQLLRNYKSINSSCCYVINTRAMSRNQDSRPSKESEKKQGKQYQPESNEQIFSETTKSEAQSHQRQSPKITENVSSSSSSETRIVAQRTGPTTALSRFVVVKEKTEETVSFLYILGMTFLGVYVFYLISTSLLSSGGEQRIQTQTFNLVKSDDRVNFSSPSPFHLHFLYVIYIYIYIYVYTYMHVYIEKGILKEKLSFSATFRDEVGEHVQVVYYVHGSKGEARIDVDMVKTNKEWEIFYCIVNAPFSVITIVDNRRGFV</sequence>
<dbReference type="OrthoDB" id="436405at2759"/>
<dbReference type="EMBL" id="ASPP01011717">
    <property type="protein sequence ID" value="ETO21343.1"/>
    <property type="molecule type" value="Genomic_DNA"/>
</dbReference>
<evidence type="ECO:0000313" key="3">
    <source>
        <dbReference type="EMBL" id="ETO21343.1"/>
    </source>
</evidence>
<evidence type="ECO:0000313" key="4">
    <source>
        <dbReference type="Proteomes" id="UP000023152"/>
    </source>
</evidence>
<protein>
    <recommendedName>
        <fullName evidence="5">Mitochondrial import inner membrane translocase subunit Tim21</fullName>
    </recommendedName>
</protein>
<comment type="caution">
    <text evidence="3">The sequence shown here is derived from an EMBL/GenBank/DDBJ whole genome shotgun (WGS) entry which is preliminary data.</text>
</comment>
<dbReference type="AlphaFoldDB" id="X6N5Y9"/>
<evidence type="ECO:0000256" key="1">
    <source>
        <dbReference type="SAM" id="MobiDB-lite"/>
    </source>
</evidence>
<feature type="transmembrane region" description="Helical" evidence="2">
    <location>
        <begin position="191"/>
        <end position="208"/>
    </location>
</feature>